<dbReference type="EMBL" id="CP036434">
    <property type="protein sequence ID" value="QDV05322.1"/>
    <property type="molecule type" value="Genomic_DNA"/>
</dbReference>
<sequence length="383" mass="38311">MLALPMLLVCGVLDVDSVAGPFFEVRDAVSAAASGDIIRVAPGNYSYFGIFGKEITIVNSSASGEVRVSGTVRIQGIGPGEQVLLDGIDIEAAPGSGDPALLLAHCDGSVRLQDGEFHGMDVAGVRLLDCSDVVLTNCTALSDSGSAVHATSSHLTLGGGAYFGASFELQSFYAGRAGAAGLYLEGGTTFVSGSTVVGGSGGEGLMSAFGCWPEPGPGGNGVTAIDTDVEILGAMVLGGEGGVGFNCLNAEAGVPVALLGGATETAHPGAAVRLDIGPAIQQEGGTLVAIADGDAGSPLLLVVGLRAGRSNLPAGFVGELFIGGPLGSQRRVFLGAAPASLPLTLPELSPFGIAEFEFQAVQLRATAAVTGEVRGLRVLDRGW</sequence>
<dbReference type="Gene3D" id="2.160.20.10">
    <property type="entry name" value="Single-stranded right-handed beta-helix, Pectin lyase-like"/>
    <property type="match status" value="1"/>
</dbReference>
<dbReference type="OrthoDB" id="628936at2"/>
<proteinExistence type="predicted"/>
<accession>A0A518EMK7</accession>
<dbReference type="SUPFAM" id="SSF51126">
    <property type="entry name" value="Pectin lyase-like"/>
    <property type="match status" value="1"/>
</dbReference>
<dbReference type="AlphaFoldDB" id="A0A518EMK7"/>
<dbReference type="Proteomes" id="UP000320390">
    <property type="component" value="Chromosome"/>
</dbReference>
<evidence type="ECO:0008006" key="3">
    <source>
        <dbReference type="Google" id="ProtNLM"/>
    </source>
</evidence>
<dbReference type="InterPro" id="IPR012334">
    <property type="entry name" value="Pectin_lyas_fold"/>
</dbReference>
<evidence type="ECO:0000313" key="1">
    <source>
        <dbReference type="EMBL" id="QDV05322.1"/>
    </source>
</evidence>
<dbReference type="RefSeq" id="WP_145194736.1">
    <property type="nucleotide sequence ID" value="NZ_CP036434.1"/>
</dbReference>
<evidence type="ECO:0000313" key="2">
    <source>
        <dbReference type="Proteomes" id="UP000320390"/>
    </source>
</evidence>
<gene>
    <name evidence="1" type="ORF">Poly30_08190</name>
</gene>
<keyword evidence="2" id="KW-1185">Reference proteome</keyword>
<protein>
    <recommendedName>
        <fullName evidence="3">Right handed beta helix domain-containing protein</fullName>
    </recommendedName>
</protein>
<name>A0A518EMK7_9BACT</name>
<reference evidence="1 2" key="1">
    <citation type="submission" date="2019-02" db="EMBL/GenBank/DDBJ databases">
        <title>Deep-cultivation of Planctomycetes and their phenomic and genomic characterization uncovers novel biology.</title>
        <authorList>
            <person name="Wiegand S."/>
            <person name="Jogler M."/>
            <person name="Boedeker C."/>
            <person name="Pinto D."/>
            <person name="Vollmers J."/>
            <person name="Rivas-Marin E."/>
            <person name="Kohn T."/>
            <person name="Peeters S.H."/>
            <person name="Heuer A."/>
            <person name="Rast P."/>
            <person name="Oberbeckmann S."/>
            <person name="Bunk B."/>
            <person name="Jeske O."/>
            <person name="Meyerdierks A."/>
            <person name="Storesund J.E."/>
            <person name="Kallscheuer N."/>
            <person name="Luecker S."/>
            <person name="Lage O.M."/>
            <person name="Pohl T."/>
            <person name="Merkel B.J."/>
            <person name="Hornburger P."/>
            <person name="Mueller R.-W."/>
            <person name="Bruemmer F."/>
            <person name="Labrenz M."/>
            <person name="Spormann A.M."/>
            <person name="Op den Camp H."/>
            <person name="Overmann J."/>
            <person name="Amann R."/>
            <person name="Jetten M.S.M."/>
            <person name="Mascher T."/>
            <person name="Medema M.H."/>
            <person name="Devos D.P."/>
            <person name="Kaster A.-K."/>
            <person name="Ovreas L."/>
            <person name="Rohde M."/>
            <person name="Galperin M.Y."/>
            <person name="Jogler C."/>
        </authorList>
    </citation>
    <scope>NUCLEOTIDE SEQUENCE [LARGE SCALE GENOMIC DNA]</scope>
    <source>
        <strain evidence="1 2">Poly30</strain>
    </source>
</reference>
<dbReference type="InterPro" id="IPR011050">
    <property type="entry name" value="Pectin_lyase_fold/virulence"/>
</dbReference>
<organism evidence="1 2">
    <name type="scientific">Saltatorellus ferox</name>
    <dbReference type="NCBI Taxonomy" id="2528018"/>
    <lineage>
        <taxon>Bacteria</taxon>
        <taxon>Pseudomonadati</taxon>
        <taxon>Planctomycetota</taxon>
        <taxon>Planctomycetia</taxon>
        <taxon>Planctomycetia incertae sedis</taxon>
        <taxon>Saltatorellus</taxon>
    </lineage>
</organism>